<evidence type="ECO:0000256" key="1">
    <source>
        <dbReference type="SAM" id="Coils"/>
    </source>
</evidence>
<reference evidence="3" key="1">
    <citation type="submission" date="2017-03" db="EMBL/GenBank/DDBJ databases">
        <title>Phytopthora megakarya and P. palmivora, two closely related causual agents of cacao black pod achieved similar genome size and gene model numbers by different mechanisms.</title>
        <authorList>
            <person name="Ali S."/>
            <person name="Shao J."/>
            <person name="Larry D.J."/>
            <person name="Kronmiller B."/>
            <person name="Shen D."/>
            <person name="Strem M.D."/>
            <person name="Melnick R.L."/>
            <person name="Guiltinan M.J."/>
            <person name="Tyler B.M."/>
            <person name="Meinhardt L.W."/>
            <person name="Bailey B.A."/>
        </authorList>
    </citation>
    <scope>NUCLEOTIDE SEQUENCE [LARGE SCALE GENOMIC DNA]</scope>
    <source>
        <strain evidence="3">zdho120</strain>
    </source>
</reference>
<keyword evidence="3" id="KW-1185">Reference proteome</keyword>
<evidence type="ECO:0000313" key="3">
    <source>
        <dbReference type="Proteomes" id="UP000198211"/>
    </source>
</evidence>
<accession>A0A225VPN5</accession>
<dbReference type="EMBL" id="NBNE01003598">
    <property type="protein sequence ID" value="OWZ07295.1"/>
    <property type="molecule type" value="Genomic_DNA"/>
</dbReference>
<name>A0A225VPN5_9STRA</name>
<gene>
    <name evidence="2" type="ORF">PHMEG_00020330</name>
</gene>
<dbReference type="Proteomes" id="UP000198211">
    <property type="component" value="Unassembled WGS sequence"/>
</dbReference>
<organism evidence="2 3">
    <name type="scientific">Phytophthora megakarya</name>
    <dbReference type="NCBI Taxonomy" id="4795"/>
    <lineage>
        <taxon>Eukaryota</taxon>
        <taxon>Sar</taxon>
        <taxon>Stramenopiles</taxon>
        <taxon>Oomycota</taxon>
        <taxon>Peronosporomycetes</taxon>
        <taxon>Peronosporales</taxon>
        <taxon>Peronosporaceae</taxon>
        <taxon>Phytophthora</taxon>
    </lineage>
</organism>
<comment type="caution">
    <text evidence="2">The sequence shown here is derived from an EMBL/GenBank/DDBJ whole genome shotgun (WGS) entry which is preliminary data.</text>
</comment>
<keyword evidence="1" id="KW-0175">Coiled coil</keyword>
<protein>
    <submittedName>
        <fullName evidence="2">Uncharacterized protein</fullName>
    </submittedName>
</protein>
<dbReference type="OrthoDB" id="126400at2759"/>
<evidence type="ECO:0000313" key="2">
    <source>
        <dbReference type="EMBL" id="OWZ07295.1"/>
    </source>
</evidence>
<feature type="coiled-coil region" evidence="1">
    <location>
        <begin position="5"/>
        <end position="32"/>
    </location>
</feature>
<sequence>MNRARAAERKELQTLREQIPHLQKRLKMMQQEMEKIDMGALASERQGTIELWRKMAVCQRHSRTNAEQENHKLRELVREHNELTNLNLQLFLQTIQGHVETIERLPYPWPCRRQCAVPLESSDNWLFKDMAGTIDFVHRQVLRVFSIKPKNAHPRLFADKILPYSVELTGDAAWQFFAHSFRRPTTRFFYHAQTTQLSKSFDRTLLHDCLASNSQPIQI</sequence>
<proteinExistence type="predicted"/>
<dbReference type="AlphaFoldDB" id="A0A225VPN5"/>